<evidence type="ECO:0000313" key="3">
    <source>
        <dbReference type="Proteomes" id="UP001231189"/>
    </source>
</evidence>
<organism evidence="2 3">
    <name type="scientific">Lolium multiflorum</name>
    <name type="common">Italian ryegrass</name>
    <name type="synonym">Lolium perenne subsp. multiflorum</name>
    <dbReference type="NCBI Taxonomy" id="4521"/>
    <lineage>
        <taxon>Eukaryota</taxon>
        <taxon>Viridiplantae</taxon>
        <taxon>Streptophyta</taxon>
        <taxon>Embryophyta</taxon>
        <taxon>Tracheophyta</taxon>
        <taxon>Spermatophyta</taxon>
        <taxon>Magnoliopsida</taxon>
        <taxon>Liliopsida</taxon>
        <taxon>Poales</taxon>
        <taxon>Poaceae</taxon>
        <taxon>BOP clade</taxon>
        <taxon>Pooideae</taxon>
        <taxon>Poodae</taxon>
        <taxon>Poeae</taxon>
        <taxon>Poeae Chloroplast Group 2 (Poeae type)</taxon>
        <taxon>Loliodinae</taxon>
        <taxon>Loliinae</taxon>
        <taxon>Lolium</taxon>
    </lineage>
</organism>
<accession>A0AAD8VFC6</accession>
<reference evidence="2" key="1">
    <citation type="submission" date="2023-07" db="EMBL/GenBank/DDBJ databases">
        <title>A chromosome-level genome assembly of Lolium multiflorum.</title>
        <authorList>
            <person name="Chen Y."/>
            <person name="Copetti D."/>
            <person name="Kolliker R."/>
            <person name="Studer B."/>
        </authorList>
    </citation>
    <scope>NUCLEOTIDE SEQUENCE</scope>
    <source>
        <strain evidence="2">02402/16</strain>
        <tissue evidence="2">Leaf</tissue>
    </source>
</reference>
<protein>
    <submittedName>
        <fullName evidence="2">Uncharacterized protein</fullName>
    </submittedName>
</protein>
<evidence type="ECO:0000313" key="2">
    <source>
        <dbReference type="EMBL" id="KAK1602645.1"/>
    </source>
</evidence>
<gene>
    <name evidence="2" type="ORF">QYE76_027284</name>
</gene>
<evidence type="ECO:0000256" key="1">
    <source>
        <dbReference type="SAM" id="MobiDB-lite"/>
    </source>
</evidence>
<comment type="caution">
    <text evidence="2">The sequence shown here is derived from an EMBL/GenBank/DDBJ whole genome shotgun (WGS) entry which is preliminary data.</text>
</comment>
<feature type="compositionally biased region" description="Basic and acidic residues" evidence="1">
    <location>
        <begin position="1"/>
        <end position="16"/>
    </location>
</feature>
<name>A0AAD8VFC6_LOLMU</name>
<sequence length="91" mass="9848">MTRGRNVDAAEAERETSSNGHVQGGDTDHDDDDEPAWDPKTQPSDISEEEAIAMALANSELEELNKLAMWDGLAIQLRESALASDHTGALQ</sequence>
<dbReference type="EMBL" id="JAUUTY010000214">
    <property type="protein sequence ID" value="KAK1602645.1"/>
    <property type="molecule type" value="Genomic_DNA"/>
</dbReference>
<dbReference type="Proteomes" id="UP001231189">
    <property type="component" value="Unassembled WGS sequence"/>
</dbReference>
<dbReference type="AlphaFoldDB" id="A0AAD8VFC6"/>
<proteinExistence type="predicted"/>
<keyword evidence="3" id="KW-1185">Reference proteome</keyword>
<feature type="region of interest" description="Disordered" evidence="1">
    <location>
        <begin position="1"/>
        <end position="48"/>
    </location>
</feature>